<dbReference type="EMBL" id="MSIE01000063">
    <property type="protein sequence ID" value="OLF11942.1"/>
    <property type="molecule type" value="Genomic_DNA"/>
</dbReference>
<evidence type="ECO:0000313" key="2">
    <source>
        <dbReference type="EMBL" id="OLF11942.1"/>
    </source>
</evidence>
<reference evidence="2 3" key="1">
    <citation type="submission" date="2016-12" db="EMBL/GenBank/DDBJ databases">
        <title>The draft genome sequence of Actinophytocola sp. 11-183.</title>
        <authorList>
            <person name="Wang W."/>
            <person name="Yuan L."/>
        </authorList>
    </citation>
    <scope>NUCLEOTIDE SEQUENCE [LARGE SCALE GENOMIC DNA]</scope>
    <source>
        <strain evidence="2 3">11-183</strain>
    </source>
</reference>
<protein>
    <submittedName>
        <fullName evidence="2">Uncharacterized protein</fullName>
    </submittedName>
</protein>
<organism evidence="2 3">
    <name type="scientific">Actinophytocola xanthii</name>
    <dbReference type="NCBI Taxonomy" id="1912961"/>
    <lineage>
        <taxon>Bacteria</taxon>
        <taxon>Bacillati</taxon>
        <taxon>Actinomycetota</taxon>
        <taxon>Actinomycetes</taxon>
        <taxon>Pseudonocardiales</taxon>
        <taxon>Pseudonocardiaceae</taxon>
    </lineage>
</organism>
<proteinExistence type="predicted"/>
<feature type="transmembrane region" description="Helical" evidence="1">
    <location>
        <begin position="167"/>
        <end position="186"/>
    </location>
</feature>
<feature type="transmembrane region" description="Helical" evidence="1">
    <location>
        <begin position="222"/>
        <end position="246"/>
    </location>
</feature>
<feature type="transmembrane region" description="Helical" evidence="1">
    <location>
        <begin position="105"/>
        <end position="131"/>
    </location>
</feature>
<feature type="transmembrane region" description="Helical" evidence="1">
    <location>
        <begin position="267"/>
        <end position="288"/>
    </location>
</feature>
<keyword evidence="3" id="KW-1185">Reference proteome</keyword>
<comment type="caution">
    <text evidence="2">The sequence shown here is derived from an EMBL/GenBank/DDBJ whole genome shotgun (WGS) entry which is preliminary data.</text>
</comment>
<feature type="transmembrane region" description="Helical" evidence="1">
    <location>
        <begin position="316"/>
        <end position="337"/>
    </location>
</feature>
<feature type="transmembrane region" description="Helical" evidence="1">
    <location>
        <begin position="78"/>
        <end position="98"/>
    </location>
</feature>
<accession>A0A1Q8CC95</accession>
<keyword evidence="1" id="KW-0472">Membrane</keyword>
<keyword evidence="1" id="KW-1133">Transmembrane helix</keyword>
<dbReference type="Proteomes" id="UP000185596">
    <property type="component" value="Unassembled WGS sequence"/>
</dbReference>
<feature type="transmembrane region" description="Helical" evidence="1">
    <location>
        <begin position="193"/>
        <end position="216"/>
    </location>
</feature>
<sequence length="369" mass="39742">MGDDDFRTVAITRESTVRGFGTRLFGLIFALLVGCVLFTIGLPKKTIYLATEWDQPWLGEAAGQLTALTNQLPSFSLLLDWIGFALVGYVGALLLLALRHRQPGLFGWGAATLTLAATSLHIFAWLGFIAYHAVRLFLAIFRTITEFFRWILTPVVDFVVFTTSGDLGWLTLSALVILFTWLTVRFGTAFLRFAAVAAGSIALFVGIVIGSAYLLGMVPPTFWEIALTIVTVVALWLFWLFLLATVGQLFLDQLRGTVQAGSGQRGIIMGAISVGSALALLMLLGNAYNAYDFYPCSVAEWAGSTVQGANAPQFDAAVALVVIGFSGLAVLTSLVRLRPPPTVKALGRSLIYTIIGGVITTLMSASSRD</sequence>
<name>A0A1Q8CC95_9PSEU</name>
<evidence type="ECO:0000256" key="1">
    <source>
        <dbReference type="SAM" id="Phobius"/>
    </source>
</evidence>
<dbReference type="AlphaFoldDB" id="A0A1Q8CC95"/>
<evidence type="ECO:0000313" key="3">
    <source>
        <dbReference type="Proteomes" id="UP000185596"/>
    </source>
</evidence>
<feature type="transmembrane region" description="Helical" evidence="1">
    <location>
        <begin position="349"/>
        <end position="367"/>
    </location>
</feature>
<keyword evidence="1" id="KW-0812">Transmembrane</keyword>
<feature type="transmembrane region" description="Helical" evidence="1">
    <location>
        <begin position="20"/>
        <end position="42"/>
    </location>
</feature>
<dbReference type="PROSITE" id="PS51257">
    <property type="entry name" value="PROKAR_LIPOPROTEIN"/>
    <property type="match status" value="1"/>
</dbReference>
<gene>
    <name evidence="2" type="ORF">BU204_29675</name>
</gene>